<reference evidence="2 4" key="1">
    <citation type="journal article" date="2014" name="BMC Genomics">
        <title>The genome of the intracellular bacterium of the coastal bivalve, Solemya velum: a blueprint for thriving in and out of symbiosis.</title>
        <authorList>
            <person name="Dmytrenko O."/>
            <person name="Russell S.L."/>
            <person name="Loo W.T."/>
            <person name="Fontanez K.M."/>
            <person name="Liao L."/>
            <person name="Roeselers G."/>
            <person name="Sharma R."/>
            <person name="Stewart F.J."/>
            <person name="Newton I.L."/>
            <person name="Woyke T."/>
            <person name="Wu D."/>
            <person name="Lang J.M."/>
            <person name="Eisen J.A."/>
            <person name="Cavanaugh C.M."/>
        </authorList>
    </citation>
    <scope>NUCLEOTIDE SEQUENCE [LARGE SCALE GENOMIC DNA]</scope>
    <source>
        <strain evidence="2 4">WH</strain>
    </source>
</reference>
<protein>
    <submittedName>
        <fullName evidence="2">Periplasmic/secreted protein</fullName>
    </submittedName>
</protein>
<reference evidence="3 5" key="2">
    <citation type="submission" date="2016-11" db="EMBL/GenBank/DDBJ databases">
        <title>Mixed transmission modes and dynamic genome evolution in an obligate animal-bacterial symbiosis.</title>
        <authorList>
            <person name="Russell S.L."/>
            <person name="Corbett-Detig R.B."/>
            <person name="Cavanaugh C.M."/>
        </authorList>
    </citation>
    <scope>NUCLEOTIDE SEQUENCE [LARGE SCALE GENOMIC DNA]</scope>
    <source>
        <strain evidence="3">MA-KB16</strain>
    </source>
</reference>
<dbReference type="Gene3D" id="3.30.70.2970">
    <property type="entry name" value="Protein of unknown function (DUF541), domain 2"/>
    <property type="match status" value="1"/>
</dbReference>
<dbReference type="eggNOG" id="COG3471">
    <property type="taxonomic scope" value="Bacteria"/>
</dbReference>
<evidence type="ECO:0000256" key="1">
    <source>
        <dbReference type="SAM" id="SignalP"/>
    </source>
</evidence>
<evidence type="ECO:0000313" key="2">
    <source>
        <dbReference type="EMBL" id="KHF26577.1"/>
    </source>
</evidence>
<dbReference type="Pfam" id="PF04402">
    <property type="entry name" value="SIMPL"/>
    <property type="match status" value="1"/>
</dbReference>
<name>A0A0B0HD87_SOVGS</name>
<dbReference type="Proteomes" id="UP000190962">
    <property type="component" value="Unassembled WGS sequence"/>
</dbReference>
<feature type="chain" id="PRO_5010611228" evidence="1">
    <location>
        <begin position="22"/>
        <end position="244"/>
    </location>
</feature>
<comment type="caution">
    <text evidence="2">The sequence shown here is derived from an EMBL/GenBank/DDBJ whole genome shotgun (WGS) entry which is preliminary data.</text>
</comment>
<keyword evidence="4" id="KW-1185">Reference proteome</keyword>
<dbReference type="EMBL" id="MPNX01000001">
    <property type="protein sequence ID" value="OOY36306.1"/>
    <property type="molecule type" value="Genomic_DNA"/>
</dbReference>
<gene>
    <name evidence="3" type="ORF">BOV88_01605</name>
    <name evidence="2" type="ORF">JV46_12030</name>
</gene>
<proteinExistence type="predicted"/>
<evidence type="ECO:0000313" key="5">
    <source>
        <dbReference type="Proteomes" id="UP000190962"/>
    </source>
</evidence>
<dbReference type="GeneID" id="86991236"/>
<dbReference type="STRING" id="2340.JV46_12030"/>
<dbReference type="Gene3D" id="3.30.110.170">
    <property type="entry name" value="Protein of unknown function (DUF541), domain 1"/>
    <property type="match status" value="1"/>
</dbReference>
<keyword evidence="1" id="KW-0732">Signal</keyword>
<feature type="signal peptide" evidence="1">
    <location>
        <begin position="1"/>
        <end position="21"/>
    </location>
</feature>
<evidence type="ECO:0000313" key="3">
    <source>
        <dbReference type="EMBL" id="OOY36306.1"/>
    </source>
</evidence>
<dbReference type="RefSeq" id="WP_052132060.1">
    <property type="nucleotide sequence ID" value="NZ_JRAA01000001.1"/>
</dbReference>
<dbReference type="PANTHER" id="PTHR34387">
    <property type="entry name" value="SLR1258 PROTEIN"/>
    <property type="match status" value="1"/>
</dbReference>
<sequence>MRTVLALLLLSILAFAGNTLAETDETYNRVHLSAEAAQVIENDLLVAELYAEFQAGNAAHAAKEVNKAINWAVDTAKKIDGIEVRTLNYSTNAVYDKKRIKAWRASQSLRLESGDSEKLGDLIAVLQEKLAIRNLAYKVSRSAREAAMQKLTDEAIEAFRQRAQQSASAFGFDDFHLVNVSINNGNVRPPTPYYRGNMMAMEAKAAPAAIEAGSSTLTVSVTGTVELFCNKTIGNYRCSQASAD</sequence>
<dbReference type="PANTHER" id="PTHR34387:SF1">
    <property type="entry name" value="PERIPLASMIC IMMUNOGENIC PROTEIN"/>
    <property type="match status" value="1"/>
</dbReference>
<evidence type="ECO:0000313" key="4">
    <source>
        <dbReference type="Proteomes" id="UP000030856"/>
    </source>
</evidence>
<dbReference type="InterPro" id="IPR007497">
    <property type="entry name" value="SIMPL/DUF541"/>
</dbReference>
<dbReference type="GO" id="GO:0006974">
    <property type="term" value="P:DNA damage response"/>
    <property type="evidence" value="ECO:0007669"/>
    <property type="project" value="TreeGrafter"/>
</dbReference>
<organism evidence="2 4">
    <name type="scientific">Solemya velum gill symbiont</name>
    <dbReference type="NCBI Taxonomy" id="2340"/>
    <lineage>
        <taxon>Bacteria</taxon>
        <taxon>Pseudomonadati</taxon>
        <taxon>Pseudomonadota</taxon>
        <taxon>Gammaproteobacteria</taxon>
        <taxon>sulfur-oxidizing symbionts</taxon>
    </lineage>
</organism>
<dbReference type="AlphaFoldDB" id="A0A0B0HD87"/>
<dbReference type="InterPro" id="IPR052022">
    <property type="entry name" value="26kDa_periplasmic_antigen"/>
</dbReference>
<dbReference type="EMBL" id="JRAA01000001">
    <property type="protein sequence ID" value="KHF26577.1"/>
    <property type="molecule type" value="Genomic_DNA"/>
</dbReference>
<dbReference type="Proteomes" id="UP000030856">
    <property type="component" value="Unassembled WGS sequence"/>
</dbReference>
<accession>A0A0B0HD87</accession>